<feature type="transmembrane region" description="Helical" evidence="5">
    <location>
        <begin position="20"/>
        <end position="39"/>
    </location>
</feature>
<dbReference type="GeneID" id="25908219"/>
<organism evidence="7 8">
    <name type="scientific">Sphaeroforma arctica JP610</name>
    <dbReference type="NCBI Taxonomy" id="667725"/>
    <lineage>
        <taxon>Eukaryota</taxon>
        <taxon>Ichthyosporea</taxon>
        <taxon>Ichthyophonida</taxon>
        <taxon>Sphaeroforma</taxon>
    </lineage>
</organism>
<dbReference type="AlphaFoldDB" id="A0A0L0FSX2"/>
<dbReference type="Proteomes" id="UP000054560">
    <property type="component" value="Unassembled WGS sequence"/>
</dbReference>
<evidence type="ECO:0000256" key="4">
    <source>
        <dbReference type="ARBA" id="ARBA00023136"/>
    </source>
</evidence>
<keyword evidence="3 5" id="KW-1133">Transmembrane helix</keyword>
<evidence type="ECO:0000256" key="1">
    <source>
        <dbReference type="ARBA" id="ARBA00004141"/>
    </source>
</evidence>
<comment type="subcellular location">
    <subcellularLocation>
        <location evidence="1">Membrane</location>
        <topology evidence="1">Multi-pass membrane protein</topology>
    </subcellularLocation>
</comment>
<dbReference type="GO" id="GO:0016020">
    <property type="term" value="C:membrane"/>
    <property type="evidence" value="ECO:0007669"/>
    <property type="project" value="UniProtKB-SubCell"/>
</dbReference>
<dbReference type="PROSITE" id="PS50850">
    <property type="entry name" value="MFS"/>
    <property type="match status" value="1"/>
</dbReference>
<dbReference type="InterPro" id="IPR036259">
    <property type="entry name" value="MFS_trans_sf"/>
</dbReference>
<gene>
    <name evidence="7" type="ORF">SARC_07715</name>
</gene>
<protein>
    <recommendedName>
        <fullName evidence="6">Major facilitator superfamily (MFS) profile domain-containing protein</fullName>
    </recommendedName>
</protein>
<accession>A0A0L0FSX2</accession>
<keyword evidence="4 5" id="KW-0472">Membrane</keyword>
<dbReference type="GO" id="GO:0022857">
    <property type="term" value="F:transmembrane transporter activity"/>
    <property type="evidence" value="ECO:0007669"/>
    <property type="project" value="InterPro"/>
</dbReference>
<sequence length="87" mass="9716">IVVMYDQEIAPSHIRGKIGTAWQFSIVIGKLAGAVTIIFTRQCADGWRLSYGGVIPFALAMFAAFFYLPGRYLCLSTYLVAEYLSTW</sequence>
<feature type="domain" description="Major facilitator superfamily (MFS) profile" evidence="6">
    <location>
        <begin position="1"/>
        <end position="87"/>
    </location>
</feature>
<evidence type="ECO:0000313" key="7">
    <source>
        <dbReference type="EMBL" id="KNC79912.1"/>
    </source>
</evidence>
<dbReference type="OrthoDB" id="4540492at2759"/>
<dbReference type="EMBL" id="KQ242226">
    <property type="protein sequence ID" value="KNC79912.1"/>
    <property type="molecule type" value="Genomic_DNA"/>
</dbReference>
<keyword evidence="2 5" id="KW-0812">Transmembrane</keyword>
<evidence type="ECO:0000256" key="2">
    <source>
        <dbReference type="ARBA" id="ARBA00022692"/>
    </source>
</evidence>
<dbReference type="Pfam" id="PF00083">
    <property type="entry name" value="Sugar_tr"/>
    <property type="match status" value="1"/>
</dbReference>
<reference evidence="7 8" key="1">
    <citation type="submission" date="2011-02" db="EMBL/GenBank/DDBJ databases">
        <title>The Genome Sequence of Sphaeroforma arctica JP610.</title>
        <authorList>
            <consortium name="The Broad Institute Genome Sequencing Platform"/>
            <person name="Russ C."/>
            <person name="Cuomo C."/>
            <person name="Young S.K."/>
            <person name="Zeng Q."/>
            <person name="Gargeya S."/>
            <person name="Alvarado L."/>
            <person name="Berlin A."/>
            <person name="Chapman S.B."/>
            <person name="Chen Z."/>
            <person name="Freedman E."/>
            <person name="Gellesch M."/>
            <person name="Goldberg J."/>
            <person name="Griggs A."/>
            <person name="Gujja S."/>
            <person name="Heilman E."/>
            <person name="Heiman D."/>
            <person name="Howarth C."/>
            <person name="Mehta T."/>
            <person name="Neiman D."/>
            <person name="Pearson M."/>
            <person name="Roberts A."/>
            <person name="Saif S."/>
            <person name="Shea T."/>
            <person name="Shenoy N."/>
            <person name="Sisk P."/>
            <person name="Stolte C."/>
            <person name="Sykes S."/>
            <person name="White J."/>
            <person name="Yandava C."/>
            <person name="Burger G."/>
            <person name="Gray M.W."/>
            <person name="Holland P.W.H."/>
            <person name="King N."/>
            <person name="Lang F.B.F."/>
            <person name="Roger A.J."/>
            <person name="Ruiz-Trillo I."/>
            <person name="Haas B."/>
            <person name="Nusbaum C."/>
            <person name="Birren B."/>
        </authorList>
    </citation>
    <scope>NUCLEOTIDE SEQUENCE [LARGE SCALE GENOMIC DNA]</scope>
    <source>
        <strain evidence="7 8">JP610</strain>
    </source>
</reference>
<dbReference type="InterPro" id="IPR020846">
    <property type="entry name" value="MFS_dom"/>
</dbReference>
<feature type="non-terminal residue" evidence="7">
    <location>
        <position position="1"/>
    </location>
</feature>
<feature type="transmembrane region" description="Helical" evidence="5">
    <location>
        <begin position="51"/>
        <end position="68"/>
    </location>
</feature>
<evidence type="ECO:0000259" key="6">
    <source>
        <dbReference type="PROSITE" id="PS50850"/>
    </source>
</evidence>
<proteinExistence type="predicted"/>
<dbReference type="InterPro" id="IPR005828">
    <property type="entry name" value="MFS_sugar_transport-like"/>
</dbReference>
<evidence type="ECO:0000256" key="3">
    <source>
        <dbReference type="ARBA" id="ARBA00022989"/>
    </source>
</evidence>
<dbReference type="Gene3D" id="1.20.1250.20">
    <property type="entry name" value="MFS general substrate transporter like domains"/>
    <property type="match status" value="1"/>
</dbReference>
<evidence type="ECO:0000313" key="8">
    <source>
        <dbReference type="Proteomes" id="UP000054560"/>
    </source>
</evidence>
<dbReference type="RefSeq" id="XP_014153814.1">
    <property type="nucleotide sequence ID" value="XM_014298339.1"/>
</dbReference>
<keyword evidence="8" id="KW-1185">Reference proteome</keyword>
<evidence type="ECO:0000256" key="5">
    <source>
        <dbReference type="SAM" id="Phobius"/>
    </source>
</evidence>
<name>A0A0L0FSX2_9EUKA</name>
<dbReference type="SUPFAM" id="SSF103473">
    <property type="entry name" value="MFS general substrate transporter"/>
    <property type="match status" value="1"/>
</dbReference>